<dbReference type="Proteomes" id="UP001276840">
    <property type="component" value="Unassembled WGS sequence"/>
</dbReference>
<evidence type="ECO:0000256" key="1">
    <source>
        <dbReference type="SAM" id="MobiDB-lite"/>
    </source>
</evidence>
<comment type="caution">
    <text evidence="2">The sequence shown here is derived from an EMBL/GenBank/DDBJ whole genome shotgun (WGS) entry which is preliminary data.</text>
</comment>
<organism evidence="2 3">
    <name type="scientific">Mesorhizobium montanum</name>
    <dbReference type="NCBI Taxonomy" id="3072323"/>
    <lineage>
        <taxon>Bacteria</taxon>
        <taxon>Pseudomonadati</taxon>
        <taxon>Pseudomonadota</taxon>
        <taxon>Alphaproteobacteria</taxon>
        <taxon>Hyphomicrobiales</taxon>
        <taxon>Phyllobacteriaceae</taxon>
        <taxon>Mesorhizobium</taxon>
    </lineage>
</organism>
<reference evidence="2 3" key="1">
    <citation type="submission" date="2023-08" db="EMBL/GenBank/DDBJ databases">
        <title>Implementing the SeqCode for naming new Mesorhizobium species isolated from Vachellia karroo root nodules.</title>
        <authorList>
            <person name="Van Lill M."/>
        </authorList>
    </citation>
    <scope>NUCLEOTIDE SEQUENCE [LARGE SCALE GENOMIC DNA]</scope>
    <source>
        <strain evidence="2 3">MSK 1335</strain>
    </source>
</reference>
<accession>A0ABU4ZJQ2</accession>
<evidence type="ECO:0000313" key="3">
    <source>
        <dbReference type="Proteomes" id="UP001276840"/>
    </source>
</evidence>
<proteinExistence type="predicted"/>
<sequence>MDAVPETFVDAFGEISLKHGMIRIELVSLSGSEPRVTQRLITSLQAFSQMLQAQNGMREQLEKAGVIRSQQPSPGAEPGSQPTSPPPAGEETAEAGGTVVRLMPQQAWPAAATPVEATALRLPKSPNFSDEQ</sequence>
<evidence type="ECO:0000313" key="2">
    <source>
        <dbReference type="EMBL" id="MDX8524877.1"/>
    </source>
</evidence>
<feature type="region of interest" description="Disordered" evidence="1">
    <location>
        <begin position="57"/>
        <end position="132"/>
    </location>
</feature>
<gene>
    <name evidence="2" type="ORF">RFM68_10185</name>
</gene>
<dbReference type="RefSeq" id="WP_320232606.1">
    <property type="nucleotide sequence ID" value="NZ_JAVIJF010000006.1"/>
</dbReference>
<dbReference type="EMBL" id="JAVIJF010000006">
    <property type="protein sequence ID" value="MDX8524877.1"/>
    <property type="molecule type" value="Genomic_DNA"/>
</dbReference>
<keyword evidence="3" id="KW-1185">Reference proteome</keyword>
<protein>
    <submittedName>
        <fullName evidence="2">Uncharacterized protein</fullName>
    </submittedName>
</protein>
<name>A0ABU4ZJQ2_9HYPH</name>